<keyword evidence="6" id="KW-0998">Cell outer membrane</keyword>
<evidence type="ECO:0000256" key="1">
    <source>
        <dbReference type="ARBA" id="ARBA00004571"/>
    </source>
</evidence>
<evidence type="ECO:0000256" key="2">
    <source>
        <dbReference type="ARBA" id="ARBA00022448"/>
    </source>
</evidence>
<proteinExistence type="predicted"/>
<evidence type="ECO:0000259" key="7">
    <source>
        <dbReference type="Pfam" id="PF00593"/>
    </source>
</evidence>
<reference evidence="8" key="1">
    <citation type="journal article" date="2014" name="Front. Microbiol.">
        <title>High frequency of phylogenetically diverse reductive dehalogenase-homologous genes in deep subseafloor sedimentary metagenomes.</title>
        <authorList>
            <person name="Kawai M."/>
            <person name="Futagami T."/>
            <person name="Toyoda A."/>
            <person name="Takaki Y."/>
            <person name="Nishi S."/>
            <person name="Hori S."/>
            <person name="Arai W."/>
            <person name="Tsubouchi T."/>
            <person name="Morono Y."/>
            <person name="Uchiyama I."/>
            <person name="Ito T."/>
            <person name="Fujiyama A."/>
            <person name="Inagaki F."/>
            <person name="Takami H."/>
        </authorList>
    </citation>
    <scope>NUCLEOTIDE SEQUENCE</scope>
    <source>
        <strain evidence="8">Expedition CK06-06</strain>
    </source>
</reference>
<dbReference type="InterPro" id="IPR000531">
    <property type="entry name" value="Beta-barrel_TonB"/>
</dbReference>
<dbReference type="PROSITE" id="PS52016">
    <property type="entry name" value="TONB_DEPENDENT_REC_3"/>
    <property type="match status" value="1"/>
</dbReference>
<evidence type="ECO:0000256" key="6">
    <source>
        <dbReference type="ARBA" id="ARBA00023237"/>
    </source>
</evidence>
<comment type="subcellular location">
    <subcellularLocation>
        <location evidence="1">Cell outer membrane</location>
        <topology evidence="1">Multi-pass membrane protein</topology>
    </subcellularLocation>
</comment>
<keyword evidence="4" id="KW-0798">TonB box</keyword>
<keyword evidence="5" id="KW-0472">Membrane</keyword>
<name>X1IK13_9ZZZZ</name>
<keyword evidence="3" id="KW-0812">Transmembrane</keyword>
<dbReference type="InterPro" id="IPR039426">
    <property type="entry name" value="TonB-dep_rcpt-like"/>
</dbReference>
<feature type="domain" description="TonB-dependent receptor-like beta-barrel" evidence="7">
    <location>
        <begin position="20"/>
        <end position="143"/>
    </location>
</feature>
<evidence type="ECO:0000256" key="5">
    <source>
        <dbReference type="ARBA" id="ARBA00023136"/>
    </source>
</evidence>
<dbReference type="AlphaFoldDB" id="X1IK13"/>
<dbReference type="EMBL" id="BARU01036883">
    <property type="protein sequence ID" value="GAH82027.1"/>
    <property type="molecule type" value="Genomic_DNA"/>
</dbReference>
<accession>X1IK13</accession>
<dbReference type="GO" id="GO:0009279">
    <property type="term" value="C:cell outer membrane"/>
    <property type="evidence" value="ECO:0007669"/>
    <property type="project" value="UniProtKB-SubCell"/>
</dbReference>
<evidence type="ECO:0000313" key="8">
    <source>
        <dbReference type="EMBL" id="GAH82027.1"/>
    </source>
</evidence>
<dbReference type="Gene3D" id="2.40.170.20">
    <property type="entry name" value="TonB-dependent receptor, beta-barrel domain"/>
    <property type="match status" value="1"/>
</dbReference>
<comment type="caution">
    <text evidence="8">The sequence shown here is derived from an EMBL/GenBank/DDBJ whole genome shotgun (WGS) entry which is preliminary data.</text>
</comment>
<evidence type="ECO:0000256" key="3">
    <source>
        <dbReference type="ARBA" id="ARBA00022692"/>
    </source>
</evidence>
<dbReference type="SUPFAM" id="SSF56935">
    <property type="entry name" value="Porins"/>
    <property type="match status" value="1"/>
</dbReference>
<dbReference type="Pfam" id="PF00593">
    <property type="entry name" value="TonB_dep_Rec_b-barrel"/>
    <property type="match status" value="1"/>
</dbReference>
<organism evidence="8">
    <name type="scientific">marine sediment metagenome</name>
    <dbReference type="NCBI Taxonomy" id="412755"/>
    <lineage>
        <taxon>unclassified sequences</taxon>
        <taxon>metagenomes</taxon>
        <taxon>ecological metagenomes</taxon>
    </lineage>
</organism>
<feature type="non-terminal residue" evidence="8">
    <location>
        <position position="250"/>
    </location>
</feature>
<evidence type="ECO:0000256" key="4">
    <source>
        <dbReference type="ARBA" id="ARBA00023077"/>
    </source>
</evidence>
<protein>
    <recommendedName>
        <fullName evidence="7">TonB-dependent receptor-like beta-barrel domain-containing protein</fullName>
    </recommendedName>
</protein>
<feature type="non-terminal residue" evidence="8">
    <location>
        <position position="1"/>
    </location>
</feature>
<gene>
    <name evidence="8" type="ORF">S03H2_57534</name>
</gene>
<keyword evidence="2" id="KW-0813">Transport</keyword>
<dbReference type="InterPro" id="IPR036942">
    <property type="entry name" value="Beta-barrel_TonB_sf"/>
</dbReference>
<sequence>ITSRDSGYPFSGEELTVGVAPSDQLANPDLTWETTTQANVGLDLGLWRSRLTLALDVYKKNTTDLLLERILPAFVGPTRVTQNAGEVENKGFDIHLGLILLDQNDWDISSNLNFSRNVNEVIALVDDVTAMELGYYYSKNTFPVNPTRVEIGQPISTFRGYMFEGVYQKGEEEEAAIYGKVPGQAKYQDVNNDEVISSDDIVNVGDGNPAFTWGWNWNIRWKFIDLNFLLLGSYGNDIYNFQRMRMMGLG</sequence>